<proteinExistence type="predicted"/>
<keyword evidence="1" id="KW-1133">Transmembrane helix</keyword>
<sequence length="45" mass="4732">MVRDLCIGPSVLVLLGSMGALALMSVLSVVIGRIFQSVPAQFQTI</sequence>
<protein>
    <submittedName>
        <fullName evidence="2">Putative Gdt1 family protein</fullName>
    </submittedName>
</protein>
<evidence type="ECO:0000256" key="1">
    <source>
        <dbReference type="SAM" id="Phobius"/>
    </source>
</evidence>
<dbReference type="OrthoDB" id="442680at2759"/>
<dbReference type="EMBL" id="WOCE01000003">
    <property type="protein sequence ID" value="KAE9617572.1"/>
    <property type="molecule type" value="Genomic_DNA"/>
</dbReference>
<dbReference type="AlphaFoldDB" id="A0A6A4QVX3"/>
<evidence type="ECO:0000313" key="2">
    <source>
        <dbReference type="EMBL" id="KAE9617572.1"/>
    </source>
</evidence>
<keyword evidence="3" id="KW-1185">Reference proteome</keyword>
<feature type="transmembrane region" description="Helical" evidence="1">
    <location>
        <begin position="12"/>
        <end position="35"/>
    </location>
</feature>
<dbReference type="Proteomes" id="UP000447434">
    <property type="component" value="Chromosome 3"/>
</dbReference>
<evidence type="ECO:0000313" key="3">
    <source>
        <dbReference type="Proteomes" id="UP000447434"/>
    </source>
</evidence>
<reference evidence="3" key="1">
    <citation type="journal article" date="2020" name="Nat. Commun.">
        <title>Genome sequence of the cluster root forming white lupin.</title>
        <authorList>
            <person name="Hufnagel B."/>
            <person name="Marques A."/>
            <person name="Soriano A."/>
            <person name="Marques L."/>
            <person name="Divol F."/>
            <person name="Doumas P."/>
            <person name="Sallet E."/>
            <person name="Mancinotti D."/>
            <person name="Carrere S."/>
            <person name="Marande W."/>
            <person name="Arribat S."/>
            <person name="Keller J."/>
            <person name="Huneau C."/>
            <person name="Blein T."/>
            <person name="Aime D."/>
            <person name="Laguerre M."/>
            <person name="Taylor J."/>
            <person name="Schubert V."/>
            <person name="Nelson M."/>
            <person name="Geu-Flores F."/>
            <person name="Crespi M."/>
            <person name="Gallardo-Guerrero K."/>
            <person name="Delaux P.-M."/>
            <person name="Salse J."/>
            <person name="Berges H."/>
            <person name="Guyot R."/>
            <person name="Gouzy J."/>
            <person name="Peret B."/>
        </authorList>
    </citation>
    <scope>NUCLEOTIDE SEQUENCE [LARGE SCALE GENOMIC DNA]</scope>
    <source>
        <strain evidence="3">cv. Amiga</strain>
    </source>
</reference>
<comment type="caution">
    <text evidence="2">The sequence shown here is derived from an EMBL/GenBank/DDBJ whole genome shotgun (WGS) entry which is preliminary data.</text>
</comment>
<keyword evidence="1" id="KW-0812">Transmembrane</keyword>
<name>A0A6A4QVX3_LUPAL</name>
<keyword evidence="1" id="KW-0472">Membrane</keyword>
<accession>A0A6A4QVX3</accession>
<gene>
    <name evidence="2" type="ORF">Lalb_Chr03g0036771</name>
</gene>
<organism evidence="2 3">
    <name type="scientific">Lupinus albus</name>
    <name type="common">White lupine</name>
    <name type="synonym">Lupinus termis</name>
    <dbReference type="NCBI Taxonomy" id="3870"/>
    <lineage>
        <taxon>Eukaryota</taxon>
        <taxon>Viridiplantae</taxon>
        <taxon>Streptophyta</taxon>
        <taxon>Embryophyta</taxon>
        <taxon>Tracheophyta</taxon>
        <taxon>Spermatophyta</taxon>
        <taxon>Magnoliopsida</taxon>
        <taxon>eudicotyledons</taxon>
        <taxon>Gunneridae</taxon>
        <taxon>Pentapetalae</taxon>
        <taxon>rosids</taxon>
        <taxon>fabids</taxon>
        <taxon>Fabales</taxon>
        <taxon>Fabaceae</taxon>
        <taxon>Papilionoideae</taxon>
        <taxon>50 kb inversion clade</taxon>
        <taxon>genistoids sensu lato</taxon>
        <taxon>core genistoids</taxon>
        <taxon>Genisteae</taxon>
        <taxon>Lupinus</taxon>
    </lineage>
</organism>